<dbReference type="PANTHER" id="PTHR32266">
    <property type="entry name" value="NICOTIANAMINE SYNTHASE 3"/>
    <property type="match status" value="1"/>
</dbReference>
<evidence type="ECO:0000256" key="1">
    <source>
        <dbReference type="ARBA" id="ARBA00012675"/>
    </source>
</evidence>
<reference evidence="7" key="1">
    <citation type="journal article" date="2021" name="bioRxiv">
        <title>Whole Genome Assembly and Annotation of Northern Wild Rice, Zizania palustris L., Supports a Whole Genome Duplication in the Zizania Genus.</title>
        <authorList>
            <person name="Haas M."/>
            <person name="Kono T."/>
            <person name="Macchietto M."/>
            <person name="Millas R."/>
            <person name="McGilp L."/>
            <person name="Shao M."/>
            <person name="Duquette J."/>
            <person name="Hirsch C.N."/>
            <person name="Kimball J."/>
        </authorList>
    </citation>
    <scope>NUCLEOTIDE SEQUENCE</scope>
    <source>
        <tissue evidence="7">Fresh leaf tissue</tissue>
    </source>
</reference>
<evidence type="ECO:0000256" key="6">
    <source>
        <dbReference type="SAM" id="MobiDB-lite"/>
    </source>
</evidence>
<evidence type="ECO:0000313" key="8">
    <source>
        <dbReference type="Proteomes" id="UP000729402"/>
    </source>
</evidence>
<evidence type="ECO:0000256" key="5">
    <source>
        <dbReference type="RuleBase" id="RU368095"/>
    </source>
</evidence>
<comment type="function">
    <text evidence="5">Synthesizes nicotianamine, a polyamine which serves as a sensor for the physiological iron status within the plant, and/or might be involved in the transport of iron.</text>
</comment>
<comment type="similarity">
    <text evidence="5">Belongs to the nicotianamine synthase (NAS)-like family.</text>
</comment>
<dbReference type="PANTHER" id="PTHR32266:SF12">
    <property type="entry name" value="NICOTIANAMINE SYNTHASE 3"/>
    <property type="match status" value="1"/>
</dbReference>
<protein>
    <recommendedName>
        <fullName evidence="1 5">Nicotianamine synthase</fullName>
        <ecNumber evidence="1 5">2.5.1.43</ecNumber>
    </recommendedName>
</protein>
<reference evidence="7" key="2">
    <citation type="submission" date="2021-02" db="EMBL/GenBank/DDBJ databases">
        <authorList>
            <person name="Kimball J.A."/>
            <person name="Haas M.W."/>
            <person name="Macchietto M."/>
            <person name="Kono T."/>
            <person name="Duquette J."/>
            <person name="Shao M."/>
        </authorList>
    </citation>
    <scope>NUCLEOTIDE SEQUENCE</scope>
    <source>
        <tissue evidence="7">Fresh leaf tissue</tissue>
    </source>
</reference>
<dbReference type="PROSITE" id="PS51142">
    <property type="entry name" value="NAS"/>
    <property type="match status" value="1"/>
</dbReference>
<accession>A0A8J5W1N5</accession>
<dbReference type="OrthoDB" id="10419664at2759"/>
<dbReference type="GO" id="GO:0030410">
    <property type="term" value="F:nicotianamine synthase activity"/>
    <property type="evidence" value="ECO:0007669"/>
    <property type="project" value="UniProtKB-UniRule"/>
</dbReference>
<dbReference type="GO" id="GO:0030418">
    <property type="term" value="P:nicotianamine biosynthetic process"/>
    <property type="evidence" value="ECO:0007669"/>
    <property type="project" value="UniProtKB-UniRule"/>
</dbReference>
<keyword evidence="3 5" id="KW-0949">S-adenosyl-L-methionine</keyword>
<dbReference type="EMBL" id="JAAALK010000283">
    <property type="protein sequence ID" value="KAG8070968.1"/>
    <property type="molecule type" value="Genomic_DNA"/>
</dbReference>
<feature type="region of interest" description="Disordered" evidence="6">
    <location>
        <begin position="309"/>
        <end position="343"/>
    </location>
</feature>
<dbReference type="Proteomes" id="UP000729402">
    <property type="component" value="Unassembled WGS sequence"/>
</dbReference>
<dbReference type="InterPro" id="IPR004298">
    <property type="entry name" value="Nicotian_synth"/>
</dbReference>
<evidence type="ECO:0000256" key="3">
    <source>
        <dbReference type="ARBA" id="ARBA00022691"/>
    </source>
</evidence>
<comment type="catalytic activity">
    <reaction evidence="4 5">
        <text>3 S-adenosyl-L-methionine = nicotianamine + 3 S-methyl-5'-thioadenosine + 3 H(+)</text>
        <dbReference type="Rhea" id="RHEA:16481"/>
        <dbReference type="ChEBI" id="CHEBI:15378"/>
        <dbReference type="ChEBI" id="CHEBI:17509"/>
        <dbReference type="ChEBI" id="CHEBI:58249"/>
        <dbReference type="ChEBI" id="CHEBI:59789"/>
        <dbReference type="EC" id="2.5.1.43"/>
    </reaction>
</comment>
<dbReference type="EC" id="2.5.1.43" evidence="1 5"/>
<comment type="caution">
    <text evidence="7">The sequence shown here is derived from an EMBL/GenBank/DDBJ whole genome shotgun (WGS) entry which is preliminary data.</text>
</comment>
<sequence>MDAQRPEVAALLRKIAGLRVAIARLPSLSPSPDVAALFTELVAACVLPSGVDVAKLGPEDQRMREELVRLCSDAEARLEAHFSDALAASDRPLDHLGRFPYFGRYVGLSDLEHGLLARYAPGHAFPARVAFVGSGPLPLSSLALAARHMPCAFFDNYDRCGAANERATRLVRAVAAAGSNGVEARMSFRTADVADLQARDLAVYDVVFLAARVGVTAEVVAHLGRHMAAGAALVVRSAHGARGFLFPVVDPEDVARAGFDVLAVCHPDDNAVINSVIVARKPADGPRGNIHEAAAAAAVATSPCGCSTAKATARPTGGGSGGRKRQPRSCHLDAMNETRHRAW</sequence>
<feature type="compositionally biased region" description="Basic and acidic residues" evidence="6">
    <location>
        <begin position="330"/>
        <end position="343"/>
    </location>
</feature>
<evidence type="ECO:0000256" key="4">
    <source>
        <dbReference type="ARBA" id="ARBA00049391"/>
    </source>
</evidence>
<dbReference type="Pfam" id="PF03059">
    <property type="entry name" value="NAS"/>
    <property type="match status" value="1"/>
</dbReference>
<dbReference type="AlphaFoldDB" id="A0A8J5W1N5"/>
<organism evidence="7 8">
    <name type="scientific">Zizania palustris</name>
    <name type="common">Northern wild rice</name>
    <dbReference type="NCBI Taxonomy" id="103762"/>
    <lineage>
        <taxon>Eukaryota</taxon>
        <taxon>Viridiplantae</taxon>
        <taxon>Streptophyta</taxon>
        <taxon>Embryophyta</taxon>
        <taxon>Tracheophyta</taxon>
        <taxon>Spermatophyta</taxon>
        <taxon>Magnoliopsida</taxon>
        <taxon>Liliopsida</taxon>
        <taxon>Poales</taxon>
        <taxon>Poaceae</taxon>
        <taxon>BOP clade</taxon>
        <taxon>Oryzoideae</taxon>
        <taxon>Oryzeae</taxon>
        <taxon>Zizaniinae</taxon>
        <taxon>Zizania</taxon>
    </lineage>
</organism>
<keyword evidence="2 5" id="KW-0808">Transferase</keyword>
<evidence type="ECO:0000256" key="2">
    <source>
        <dbReference type="ARBA" id="ARBA00022679"/>
    </source>
</evidence>
<name>A0A8J5W1N5_ZIZPA</name>
<proteinExistence type="inferred from homology"/>
<keyword evidence="8" id="KW-1185">Reference proteome</keyword>
<evidence type="ECO:0000313" key="7">
    <source>
        <dbReference type="EMBL" id="KAG8070968.1"/>
    </source>
</evidence>
<gene>
    <name evidence="7" type="ORF">GUJ93_ZPchr0006g42809</name>
</gene>